<accession>A0ABQ5E4Q3</accession>
<evidence type="ECO:0000313" key="2">
    <source>
        <dbReference type="Proteomes" id="UP001151760"/>
    </source>
</evidence>
<reference evidence="1" key="2">
    <citation type="submission" date="2022-01" db="EMBL/GenBank/DDBJ databases">
        <authorList>
            <person name="Yamashiro T."/>
            <person name="Shiraishi A."/>
            <person name="Satake H."/>
            <person name="Nakayama K."/>
        </authorList>
    </citation>
    <scope>NUCLEOTIDE SEQUENCE</scope>
</reference>
<comment type="caution">
    <text evidence="1">The sequence shown here is derived from an EMBL/GenBank/DDBJ whole genome shotgun (WGS) entry which is preliminary data.</text>
</comment>
<gene>
    <name evidence="1" type="ORF">Tco_0954550</name>
</gene>
<sequence length="169" mass="18995">MGERLSSEAVLTLKNIICSVARIRSYPGLFIAHQRSRASIACVPTQRKLLYVSNTLLRAWYDKLSAFLIKSGFTKGRGSSTLFTRKKRKQANILLELTMPGCHDTREKYSGSAQFLGHRLFAGHQKAEKSASSTTEAEILRYRMLCSNPLDAISTPRLWICVQQNSDVL</sequence>
<dbReference type="EMBL" id="BQNB010015933">
    <property type="protein sequence ID" value="GJT45835.1"/>
    <property type="molecule type" value="Genomic_DNA"/>
</dbReference>
<reference evidence="1" key="1">
    <citation type="journal article" date="2022" name="Int. J. Mol. Sci.">
        <title>Draft Genome of Tanacetum Coccineum: Genomic Comparison of Closely Related Tanacetum-Family Plants.</title>
        <authorList>
            <person name="Yamashiro T."/>
            <person name="Shiraishi A."/>
            <person name="Nakayama K."/>
            <person name="Satake H."/>
        </authorList>
    </citation>
    <scope>NUCLEOTIDE SEQUENCE</scope>
</reference>
<keyword evidence="2" id="KW-1185">Reference proteome</keyword>
<name>A0ABQ5E4Q3_9ASTR</name>
<organism evidence="1 2">
    <name type="scientific">Tanacetum coccineum</name>
    <dbReference type="NCBI Taxonomy" id="301880"/>
    <lineage>
        <taxon>Eukaryota</taxon>
        <taxon>Viridiplantae</taxon>
        <taxon>Streptophyta</taxon>
        <taxon>Embryophyta</taxon>
        <taxon>Tracheophyta</taxon>
        <taxon>Spermatophyta</taxon>
        <taxon>Magnoliopsida</taxon>
        <taxon>eudicotyledons</taxon>
        <taxon>Gunneridae</taxon>
        <taxon>Pentapetalae</taxon>
        <taxon>asterids</taxon>
        <taxon>campanulids</taxon>
        <taxon>Asterales</taxon>
        <taxon>Asteraceae</taxon>
        <taxon>Asteroideae</taxon>
        <taxon>Anthemideae</taxon>
        <taxon>Anthemidinae</taxon>
        <taxon>Tanacetum</taxon>
    </lineage>
</organism>
<protein>
    <submittedName>
        <fullName evidence="1">Uncharacterized protein</fullName>
    </submittedName>
</protein>
<proteinExistence type="predicted"/>
<dbReference type="Proteomes" id="UP001151760">
    <property type="component" value="Unassembled WGS sequence"/>
</dbReference>
<evidence type="ECO:0000313" key="1">
    <source>
        <dbReference type="EMBL" id="GJT45835.1"/>
    </source>
</evidence>